<dbReference type="InterPro" id="IPR052029">
    <property type="entry name" value="PpiD_chaperone"/>
</dbReference>
<evidence type="ECO:0000259" key="8">
    <source>
        <dbReference type="Pfam" id="PF13145"/>
    </source>
</evidence>
<evidence type="ECO:0000313" key="9">
    <source>
        <dbReference type="EMBL" id="AXX98206.1"/>
    </source>
</evidence>
<evidence type="ECO:0000256" key="4">
    <source>
        <dbReference type="ARBA" id="ARBA00022989"/>
    </source>
</evidence>
<dbReference type="PANTHER" id="PTHR47529:SF1">
    <property type="entry name" value="PERIPLASMIC CHAPERONE PPID"/>
    <property type="match status" value="1"/>
</dbReference>
<keyword evidence="3" id="KW-0812">Transmembrane</keyword>
<dbReference type="GO" id="GO:0005886">
    <property type="term" value="C:plasma membrane"/>
    <property type="evidence" value="ECO:0007669"/>
    <property type="project" value="UniProtKB-SubCell"/>
</dbReference>
<keyword evidence="6" id="KW-0143">Chaperone</keyword>
<proteinExistence type="inferred from homology"/>
<keyword evidence="10" id="KW-1185">Reference proteome</keyword>
<dbReference type="Gene3D" id="1.10.4030.10">
    <property type="entry name" value="Porin chaperone SurA, peptide-binding domain"/>
    <property type="match status" value="1"/>
</dbReference>
<sequence length="617" mass="66988">MASSVKKKSANIVVWIILLLLVLGLGGFGVTNFGGRQAAVATVGDTEVNINEYYNSLQQELRSYQAQTGKPMPLSQAIALGIDRNVLARLTTAATLDNENKRIGLSVGDERVRTEILATPAFQGLDGKFSRENYRAALRGAGMSEAEYEDKIRAETARTLLQGAIMNGTAAPAAMTDAFIEYTRQRRNFSWIKLDATTLPEQVPEPTDEQLKAYYDANTADFTVPEKKRLAYIWVTPDMIVNKIEVAEEDLQKEYDSRADEYQKPERRLVERLIFPDEDAAKAAKARLDAGEATFEDLVKERGLALLDIDLGDATIETLGDAGEAVFAMGAPGVIGPINTNLGPALFRMNGILPAQTTTLEDVREQLQNELAMDRARRQISASITEIDDLLAGGASLQEVAGETDLELGQIDWSEGDTDGIAGYNAFREAASAVQSGDYAEAKELDDGGIFAIEFVETVPAALKPMETVISDVIAGWENEETEKRLTELADGLLARLNEGQTLESLGYPVTTEEEILRNANIEGMPFGMVQTVFEMDKGQAKTIDGNGVVYLVRLDDILPPDENDPDLAATRSGLDTAIAQALSDDIFTAYVTSLQSQAGVSVNTAAINAVHAQFPQ</sequence>
<dbReference type="KEGG" id="pamo:BAR1_09850"/>
<dbReference type="GO" id="GO:0003755">
    <property type="term" value="F:peptidyl-prolyl cis-trans isomerase activity"/>
    <property type="evidence" value="ECO:0007669"/>
    <property type="project" value="InterPro"/>
</dbReference>
<dbReference type="EMBL" id="CP032125">
    <property type="protein sequence ID" value="AXX98206.1"/>
    <property type="molecule type" value="Genomic_DNA"/>
</dbReference>
<dbReference type="Pfam" id="PF13624">
    <property type="entry name" value="SurA_N_3"/>
    <property type="match status" value="1"/>
</dbReference>
<organism evidence="9 10">
    <name type="scientific">Profundibacter amoris</name>
    <dbReference type="NCBI Taxonomy" id="2171755"/>
    <lineage>
        <taxon>Bacteria</taxon>
        <taxon>Pseudomonadati</taxon>
        <taxon>Pseudomonadota</taxon>
        <taxon>Alphaproteobacteria</taxon>
        <taxon>Rhodobacterales</taxon>
        <taxon>Paracoccaceae</taxon>
        <taxon>Profundibacter</taxon>
    </lineage>
</organism>
<keyword evidence="9" id="KW-0413">Isomerase</keyword>
<protein>
    <submittedName>
        <fullName evidence="9">Peptidylprolyl isomerase</fullName>
    </submittedName>
</protein>
<dbReference type="InterPro" id="IPR000297">
    <property type="entry name" value="PPIase_PpiC"/>
</dbReference>
<dbReference type="Pfam" id="PF13145">
    <property type="entry name" value="Rotamase_2"/>
    <property type="match status" value="1"/>
</dbReference>
<dbReference type="SUPFAM" id="SSF54534">
    <property type="entry name" value="FKBP-like"/>
    <property type="match status" value="1"/>
</dbReference>
<dbReference type="InterPro" id="IPR027304">
    <property type="entry name" value="Trigger_fact/SurA_dom_sf"/>
</dbReference>
<keyword evidence="5" id="KW-0472">Membrane</keyword>
<dbReference type="OrthoDB" id="9768393at2"/>
<accession>A0A347UH78</accession>
<evidence type="ECO:0000313" key="10">
    <source>
        <dbReference type="Proteomes" id="UP000261704"/>
    </source>
</evidence>
<dbReference type="RefSeq" id="WP_118942862.1">
    <property type="nucleotide sequence ID" value="NZ_CP032125.1"/>
</dbReference>
<dbReference type="PANTHER" id="PTHR47529">
    <property type="entry name" value="PEPTIDYL-PROLYL CIS-TRANS ISOMERASE D"/>
    <property type="match status" value="1"/>
</dbReference>
<evidence type="ECO:0000256" key="2">
    <source>
        <dbReference type="ARBA" id="ARBA00022475"/>
    </source>
</evidence>
<dbReference type="Proteomes" id="UP000261704">
    <property type="component" value="Chromosome"/>
</dbReference>
<evidence type="ECO:0000256" key="5">
    <source>
        <dbReference type="ARBA" id="ARBA00023136"/>
    </source>
</evidence>
<keyword evidence="4" id="KW-1133">Transmembrane helix</keyword>
<reference evidence="9 10" key="1">
    <citation type="submission" date="2018-09" db="EMBL/GenBank/DDBJ databases">
        <title>Profundibacter amoris BAR1 gen. nov., sp. nov., a new member of the Roseobacter clade isolated at Lokis Castle Vent Field on the Arctic Mid-Oceanic Ridge.</title>
        <authorList>
            <person name="Le Moine Bauer S."/>
            <person name="Sjoeberg A.G."/>
            <person name="L'Haridon S."/>
            <person name="Stokke R."/>
            <person name="Roalkvam I."/>
            <person name="Steen I.H."/>
            <person name="Dahle H."/>
        </authorList>
    </citation>
    <scope>NUCLEOTIDE SEQUENCE [LARGE SCALE GENOMIC DNA]</scope>
    <source>
        <strain evidence="9 10">BAR1</strain>
    </source>
</reference>
<comment type="subcellular location">
    <subcellularLocation>
        <location evidence="1">Cell membrane</location>
        <topology evidence="1">Single-pass type II membrane protein</topology>
    </subcellularLocation>
</comment>
<dbReference type="SUPFAM" id="SSF109998">
    <property type="entry name" value="Triger factor/SurA peptide-binding domain-like"/>
    <property type="match status" value="1"/>
</dbReference>
<keyword evidence="2" id="KW-1003">Cell membrane</keyword>
<comment type="similarity">
    <text evidence="7">Belongs to the PpiD chaperone family.</text>
</comment>
<evidence type="ECO:0000256" key="1">
    <source>
        <dbReference type="ARBA" id="ARBA00004401"/>
    </source>
</evidence>
<evidence type="ECO:0000256" key="6">
    <source>
        <dbReference type="ARBA" id="ARBA00023186"/>
    </source>
</evidence>
<evidence type="ECO:0000256" key="3">
    <source>
        <dbReference type="ARBA" id="ARBA00022692"/>
    </source>
</evidence>
<gene>
    <name evidence="9" type="ORF">BAR1_09850</name>
</gene>
<evidence type="ECO:0000256" key="7">
    <source>
        <dbReference type="ARBA" id="ARBA00038408"/>
    </source>
</evidence>
<feature type="domain" description="PpiC" evidence="8">
    <location>
        <begin position="246"/>
        <end position="365"/>
    </location>
</feature>
<dbReference type="AlphaFoldDB" id="A0A347UH78"/>
<name>A0A347UH78_9RHOB</name>